<evidence type="ECO:0000259" key="8">
    <source>
        <dbReference type="Pfam" id="PF00263"/>
    </source>
</evidence>
<keyword evidence="2 7" id="KW-0732">Signal</keyword>
<dbReference type="EMBL" id="JACHIA010000004">
    <property type="protein sequence ID" value="MBB6070388.1"/>
    <property type="molecule type" value="Genomic_DNA"/>
</dbReference>
<comment type="similarity">
    <text evidence="4">Belongs to the bacterial secretin family.</text>
</comment>
<evidence type="ECO:0000256" key="1">
    <source>
        <dbReference type="ARBA" id="ARBA00004370"/>
    </source>
</evidence>
<feature type="domain" description="NolW-like" evidence="9">
    <location>
        <begin position="217"/>
        <end position="281"/>
    </location>
</feature>
<organism evidence="10 11">
    <name type="scientific">Longimicrobium terrae</name>
    <dbReference type="NCBI Taxonomy" id="1639882"/>
    <lineage>
        <taxon>Bacteria</taxon>
        <taxon>Pseudomonadati</taxon>
        <taxon>Gemmatimonadota</taxon>
        <taxon>Longimicrobiia</taxon>
        <taxon>Longimicrobiales</taxon>
        <taxon>Longimicrobiaceae</taxon>
        <taxon>Longimicrobium</taxon>
    </lineage>
</organism>
<dbReference type="PROSITE" id="PS51257">
    <property type="entry name" value="PROKAR_LIPOPROTEIN"/>
    <property type="match status" value="1"/>
</dbReference>
<feature type="compositionally biased region" description="Gly residues" evidence="6">
    <location>
        <begin position="409"/>
        <end position="435"/>
    </location>
</feature>
<feature type="compositionally biased region" description="Pro residues" evidence="6">
    <location>
        <begin position="81"/>
        <end position="104"/>
    </location>
</feature>
<evidence type="ECO:0000256" key="3">
    <source>
        <dbReference type="ARBA" id="ARBA00023136"/>
    </source>
</evidence>
<accession>A0A841GWF6</accession>
<feature type="signal peptide" evidence="7">
    <location>
        <begin position="1"/>
        <end position="24"/>
    </location>
</feature>
<dbReference type="InterPro" id="IPR038591">
    <property type="entry name" value="NolW-like_sf"/>
</dbReference>
<dbReference type="InterPro" id="IPR004846">
    <property type="entry name" value="T2SS/T3SS_dom"/>
</dbReference>
<dbReference type="PANTHER" id="PTHR30332:SF24">
    <property type="entry name" value="SECRETIN GSPD-RELATED"/>
    <property type="match status" value="1"/>
</dbReference>
<dbReference type="Gene3D" id="3.30.1370.120">
    <property type="match status" value="1"/>
</dbReference>
<dbReference type="InterPro" id="IPR050810">
    <property type="entry name" value="Bact_Secretion_Sys_Channel"/>
</dbReference>
<evidence type="ECO:0000259" key="9">
    <source>
        <dbReference type="Pfam" id="PF03958"/>
    </source>
</evidence>
<feature type="chain" id="PRO_5032502638" description="NolW-like domain-containing protein" evidence="7">
    <location>
        <begin position="25"/>
        <end position="573"/>
    </location>
</feature>
<name>A0A841GWF6_9BACT</name>
<feature type="compositionally biased region" description="Low complexity" evidence="6">
    <location>
        <begin position="40"/>
        <end position="62"/>
    </location>
</feature>
<sequence>MRLPFRPGGLLLLATAACAGGSRAAGGDLLTVPELRARRQAAAPADSAPRPHAATPPVATAPAPRPEPARPAAPADVQAPDAPPVAPVPVAPPAPAAPPPPAPRPGGRGAPARWPAPRWIRVADPNPPVIPFILYEDPIVDVMRGLSESVDVNIVLDQDSAVRATRLTAEVHDLPWPLALEAVLEAHRLRPVQLASGVIKIVTEQSARDDQVVEEVGLRFLIARDVRTALEGILRAGADSATARVEFVGDPETTRRLVVWGSPEKISQVRSLIARLDRRPPTISVETRIVNVDRTRMRRVGIMYALGRSAQDSSGTRTPVMDVRSTTPGGLQSSGGPAVQLVSSLGGLGRVDVNVFIDAVLGAGFAETQTTPFLATTSEVPAEVRIGDAIVLPNNQPILAGGGYVLPGGGAQPGTGQEGGGSQPLPGGYGDGRGGLQPATGIQPDYGTQVGGFTRFLTGTTLRVTPYALGDGLIRVRIELQRDGGQLSPDGRSISGGNQTATTDVIVADGSPIVIAGLTVQARSRAKSGIPLLSDLPLVGGLFGMDEDADHYQDLIIILTPRIESDELAASHD</sequence>
<evidence type="ECO:0000313" key="10">
    <source>
        <dbReference type="EMBL" id="MBB6070388.1"/>
    </source>
</evidence>
<gene>
    <name evidence="10" type="ORF">HNQ61_002007</name>
</gene>
<evidence type="ECO:0000256" key="4">
    <source>
        <dbReference type="RuleBase" id="RU004003"/>
    </source>
</evidence>
<keyword evidence="11" id="KW-1185">Reference proteome</keyword>
<evidence type="ECO:0000256" key="7">
    <source>
        <dbReference type="SAM" id="SignalP"/>
    </source>
</evidence>
<evidence type="ECO:0000256" key="6">
    <source>
        <dbReference type="SAM" id="MobiDB-lite"/>
    </source>
</evidence>
<dbReference type="Pfam" id="PF00263">
    <property type="entry name" value="Secretin"/>
    <property type="match status" value="1"/>
</dbReference>
<dbReference type="InterPro" id="IPR005644">
    <property type="entry name" value="NolW-like"/>
</dbReference>
<evidence type="ECO:0008006" key="12">
    <source>
        <dbReference type="Google" id="ProtNLM"/>
    </source>
</evidence>
<comment type="caution">
    <text evidence="10">The sequence shown here is derived from an EMBL/GenBank/DDBJ whole genome shotgun (WGS) entry which is preliminary data.</text>
</comment>
<dbReference type="Proteomes" id="UP000582837">
    <property type="component" value="Unassembled WGS sequence"/>
</dbReference>
<evidence type="ECO:0000256" key="2">
    <source>
        <dbReference type="ARBA" id="ARBA00022729"/>
    </source>
</evidence>
<evidence type="ECO:0000256" key="5">
    <source>
        <dbReference type="RuleBase" id="RU004004"/>
    </source>
</evidence>
<dbReference type="RefSeq" id="WP_183685606.1">
    <property type="nucleotide sequence ID" value="NZ_JACHIA010000004.1"/>
</dbReference>
<keyword evidence="3" id="KW-0472">Membrane</keyword>
<dbReference type="Pfam" id="PF03958">
    <property type="entry name" value="Secretin_N"/>
    <property type="match status" value="1"/>
</dbReference>
<evidence type="ECO:0000313" key="11">
    <source>
        <dbReference type="Proteomes" id="UP000582837"/>
    </source>
</evidence>
<proteinExistence type="inferred from homology"/>
<protein>
    <recommendedName>
        <fullName evidence="12">NolW-like domain-containing protein</fullName>
    </recommendedName>
</protein>
<feature type="region of interest" description="Disordered" evidence="6">
    <location>
        <begin position="37"/>
        <end position="111"/>
    </location>
</feature>
<dbReference type="Gene3D" id="3.30.1370.130">
    <property type="match status" value="1"/>
</dbReference>
<dbReference type="AlphaFoldDB" id="A0A841GWF6"/>
<dbReference type="GO" id="GO:0009279">
    <property type="term" value="C:cell outer membrane"/>
    <property type="evidence" value="ECO:0007669"/>
    <property type="project" value="UniProtKB-SubCell"/>
</dbReference>
<dbReference type="GO" id="GO:0015627">
    <property type="term" value="C:type II protein secretion system complex"/>
    <property type="evidence" value="ECO:0007669"/>
    <property type="project" value="TreeGrafter"/>
</dbReference>
<feature type="region of interest" description="Disordered" evidence="6">
    <location>
        <begin position="409"/>
        <end position="441"/>
    </location>
</feature>
<dbReference type="PANTHER" id="PTHR30332">
    <property type="entry name" value="PROBABLE GENERAL SECRETION PATHWAY PROTEIN D"/>
    <property type="match status" value="1"/>
</dbReference>
<reference evidence="10 11" key="1">
    <citation type="submission" date="2020-08" db="EMBL/GenBank/DDBJ databases">
        <title>Genomic Encyclopedia of Type Strains, Phase IV (KMG-IV): sequencing the most valuable type-strain genomes for metagenomic binning, comparative biology and taxonomic classification.</title>
        <authorList>
            <person name="Goeker M."/>
        </authorList>
    </citation>
    <scope>NUCLEOTIDE SEQUENCE [LARGE SCALE GENOMIC DNA]</scope>
    <source>
        <strain evidence="10 11">DSM 29007</strain>
    </source>
</reference>
<keyword evidence="5" id="KW-0813">Transport</keyword>
<dbReference type="GO" id="GO:0009306">
    <property type="term" value="P:protein secretion"/>
    <property type="evidence" value="ECO:0007669"/>
    <property type="project" value="InterPro"/>
</dbReference>
<comment type="subcellular location">
    <subcellularLocation>
        <location evidence="5">Cell outer membrane</location>
    </subcellularLocation>
    <subcellularLocation>
        <location evidence="1">Membrane</location>
    </subcellularLocation>
</comment>
<feature type="domain" description="Type II/III secretion system secretin-like" evidence="8">
    <location>
        <begin position="453"/>
        <end position="563"/>
    </location>
</feature>